<sequence length="69" mass="7790">LRQQDRRFADRNQGRSEHRQSQPGSGQQLAHRRDQLQRCGPAGRSDATRRPQATGRTNRQPGAEGQEGQ</sequence>
<feature type="region of interest" description="Disordered" evidence="1">
    <location>
        <begin position="1"/>
        <end position="69"/>
    </location>
</feature>
<reference evidence="2" key="1">
    <citation type="journal article" date="2019" name="Sci. Rep.">
        <title>Draft genome of Tanacetum cinerariifolium, the natural source of mosquito coil.</title>
        <authorList>
            <person name="Yamashiro T."/>
            <person name="Shiraishi A."/>
            <person name="Satake H."/>
            <person name="Nakayama K."/>
        </authorList>
    </citation>
    <scope>NUCLEOTIDE SEQUENCE</scope>
</reference>
<gene>
    <name evidence="2" type="ORF">Tci_931296</name>
</gene>
<protein>
    <submittedName>
        <fullName evidence="2">Uncharacterized protein</fullName>
    </submittedName>
</protein>
<dbReference type="EMBL" id="BKCJ011863604">
    <property type="protein sequence ID" value="GFD59327.1"/>
    <property type="molecule type" value="Genomic_DNA"/>
</dbReference>
<feature type="compositionally biased region" description="Basic and acidic residues" evidence="1">
    <location>
        <begin position="1"/>
        <end position="20"/>
    </location>
</feature>
<evidence type="ECO:0000256" key="1">
    <source>
        <dbReference type="SAM" id="MobiDB-lite"/>
    </source>
</evidence>
<feature type="non-terminal residue" evidence="2">
    <location>
        <position position="1"/>
    </location>
</feature>
<evidence type="ECO:0000313" key="2">
    <source>
        <dbReference type="EMBL" id="GFD59327.1"/>
    </source>
</evidence>
<proteinExistence type="predicted"/>
<accession>A0A699XI49</accession>
<organism evidence="2">
    <name type="scientific">Tanacetum cinerariifolium</name>
    <name type="common">Dalmatian daisy</name>
    <name type="synonym">Chrysanthemum cinerariifolium</name>
    <dbReference type="NCBI Taxonomy" id="118510"/>
    <lineage>
        <taxon>Eukaryota</taxon>
        <taxon>Viridiplantae</taxon>
        <taxon>Streptophyta</taxon>
        <taxon>Embryophyta</taxon>
        <taxon>Tracheophyta</taxon>
        <taxon>Spermatophyta</taxon>
        <taxon>Magnoliopsida</taxon>
        <taxon>eudicotyledons</taxon>
        <taxon>Gunneridae</taxon>
        <taxon>Pentapetalae</taxon>
        <taxon>asterids</taxon>
        <taxon>campanulids</taxon>
        <taxon>Asterales</taxon>
        <taxon>Asteraceae</taxon>
        <taxon>Asteroideae</taxon>
        <taxon>Anthemideae</taxon>
        <taxon>Anthemidinae</taxon>
        <taxon>Tanacetum</taxon>
    </lineage>
</organism>
<name>A0A699XI49_TANCI</name>
<dbReference type="AlphaFoldDB" id="A0A699XI49"/>
<comment type="caution">
    <text evidence="2">The sequence shown here is derived from an EMBL/GenBank/DDBJ whole genome shotgun (WGS) entry which is preliminary data.</text>
</comment>